<dbReference type="OrthoDB" id="9807195at2"/>
<dbReference type="CDD" id="cd24054">
    <property type="entry name" value="ASKHA_NBD_AaPPX-GppA_MtPPX2-like"/>
    <property type="match status" value="1"/>
</dbReference>
<dbReference type="EMBL" id="CP003273">
    <property type="protein sequence ID" value="AGK99769.1"/>
    <property type="molecule type" value="Genomic_DNA"/>
</dbReference>
<comment type="similarity">
    <text evidence="1">Belongs to the GppA/Ppx family.</text>
</comment>
<evidence type="ECO:0000259" key="2">
    <source>
        <dbReference type="Pfam" id="PF02541"/>
    </source>
</evidence>
<reference evidence="3 4" key="1">
    <citation type="submission" date="2012-01" db="EMBL/GenBank/DDBJ databases">
        <title>Complete sequence of Desulfotomaculum gibsoniae DSM 7213.</title>
        <authorList>
            <consortium name="US DOE Joint Genome Institute"/>
            <person name="Lucas S."/>
            <person name="Han J."/>
            <person name="Lapidus A."/>
            <person name="Cheng J.-F."/>
            <person name="Goodwin L."/>
            <person name="Pitluck S."/>
            <person name="Peters L."/>
            <person name="Ovchinnikova G."/>
            <person name="Teshima H."/>
            <person name="Detter J.C."/>
            <person name="Han C."/>
            <person name="Tapia R."/>
            <person name="Land M."/>
            <person name="Hauser L."/>
            <person name="Kyrpides N."/>
            <person name="Ivanova N."/>
            <person name="Pagani I."/>
            <person name="Parshina S."/>
            <person name="Plugge C."/>
            <person name="Muyzer G."/>
            <person name="Kuever J."/>
            <person name="Ivanova A."/>
            <person name="Nazina T."/>
            <person name="Klenk H.-P."/>
            <person name="Brambilla E."/>
            <person name="Spring S."/>
            <person name="Stams A.F."/>
            <person name="Woyke T."/>
        </authorList>
    </citation>
    <scope>NUCLEOTIDE SEQUENCE [LARGE SCALE GENOMIC DNA]</scope>
    <source>
        <strain evidence="3 4">DSM 7213</strain>
    </source>
</reference>
<evidence type="ECO:0000313" key="3">
    <source>
        <dbReference type="EMBL" id="AGK99769.1"/>
    </source>
</evidence>
<dbReference type="SUPFAM" id="SSF53067">
    <property type="entry name" value="Actin-like ATPase domain"/>
    <property type="match status" value="2"/>
</dbReference>
<dbReference type="HOGENOM" id="CLU_025908_1_2_9"/>
<dbReference type="eggNOG" id="COG0248">
    <property type="taxonomic scope" value="Bacteria"/>
</dbReference>
<dbReference type="GO" id="GO:0016462">
    <property type="term" value="F:pyrophosphatase activity"/>
    <property type="evidence" value="ECO:0007669"/>
    <property type="project" value="TreeGrafter"/>
</dbReference>
<dbReference type="KEGG" id="dgi:Desgi_0156"/>
<dbReference type="RefSeq" id="WP_006523232.1">
    <property type="nucleotide sequence ID" value="NC_021184.1"/>
</dbReference>
<dbReference type="Gene3D" id="3.30.420.40">
    <property type="match status" value="1"/>
</dbReference>
<dbReference type="Pfam" id="PF02541">
    <property type="entry name" value="Ppx-GppA"/>
    <property type="match status" value="1"/>
</dbReference>
<dbReference type="PANTHER" id="PTHR30005">
    <property type="entry name" value="EXOPOLYPHOSPHATASE"/>
    <property type="match status" value="1"/>
</dbReference>
<feature type="domain" description="Ppx/GppA phosphatase N-terminal" evidence="2">
    <location>
        <begin position="23"/>
        <end position="287"/>
    </location>
</feature>
<dbReference type="PANTHER" id="PTHR30005:SF0">
    <property type="entry name" value="RETROGRADE REGULATION PROTEIN 2"/>
    <property type="match status" value="1"/>
</dbReference>
<proteinExistence type="inferred from homology"/>
<dbReference type="Proteomes" id="UP000013520">
    <property type="component" value="Chromosome"/>
</dbReference>
<protein>
    <submittedName>
        <fullName evidence="3">Exopolyphosphatase</fullName>
    </submittedName>
</protein>
<name>R4KGW6_9FIRM</name>
<dbReference type="STRING" id="767817.Desgi_0156"/>
<dbReference type="Gene3D" id="3.30.420.150">
    <property type="entry name" value="Exopolyphosphatase. Domain 2"/>
    <property type="match status" value="1"/>
</dbReference>
<dbReference type="InterPro" id="IPR003695">
    <property type="entry name" value="Ppx_GppA_N"/>
</dbReference>
<sequence>MKIAAIDVGTNSTRLMVAEVSSEGEVRPVITDLKTTRLGQGIQGGRLVQAAMDRTLVVITKFMRQAERARVEKIVLAATSAVRDAVNREDFSSAVRSATGRELWVLSGPMEARLSYLGVTNALGDVRDALVIDIGGGSTEFIWRCAGETRFISVNAGAVRMTEGGYGSGQIQNAIGDTLHFIGLDSPGEVIGVGGTVTTLAAMAQGMLRYDPEKIHGYRLTAAAVDNLYRLLCSLPINKRKQLPGLQPQRADIIPAGARILSTILHGLALESVLVSEADILNGLILEAYIETQKMSQ</sequence>
<dbReference type="InterPro" id="IPR050273">
    <property type="entry name" value="GppA/Ppx_hydrolase"/>
</dbReference>
<evidence type="ECO:0000313" key="4">
    <source>
        <dbReference type="Proteomes" id="UP000013520"/>
    </source>
</evidence>
<dbReference type="AlphaFoldDB" id="R4KGW6"/>
<dbReference type="InterPro" id="IPR043129">
    <property type="entry name" value="ATPase_NBD"/>
</dbReference>
<keyword evidence="4" id="KW-1185">Reference proteome</keyword>
<organism evidence="3 4">
    <name type="scientific">Desulfoscipio gibsoniae DSM 7213</name>
    <dbReference type="NCBI Taxonomy" id="767817"/>
    <lineage>
        <taxon>Bacteria</taxon>
        <taxon>Bacillati</taxon>
        <taxon>Bacillota</taxon>
        <taxon>Clostridia</taxon>
        <taxon>Eubacteriales</taxon>
        <taxon>Desulfallaceae</taxon>
        <taxon>Desulfoscipio</taxon>
    </lineage>
</organism>
<evidence type="ECO:0000256" key="1">
    <source>
        <dbReference type="ARBA" id="ARBA00007125"/>
    </source>
</evidence>
<gene>
    <name evidence="3" type="ORF">Desgi_0156</name>
</gene>
<accession>R4KGW6</accession>